<gene>
    <name evidence="17" type="ORF">SeLEV6574_g04483</name>
    <name evidence="16" type="ORF">SeMB42_g05963</name>
</gene>
<dbReference type="PANTHER" id="PTHR33478:SF1">
    <property type="entry name" value="EXTRACELLULAR METALLOPROTEINASE MEP"/>
    <property type="match status" value="1"/>
</dbReference>
<evidence type="ECO:0000256" key="5">
    <source>
        <dbReference type="ARBA" id="ARBA00022723"/>
    </source>
</evidence>
<feature type="binding site" evidence="12">
    <location>
        <position position="282"/>
    </location>
    <ligand>
        <name>Zn(2+)</name>
        <dbReference type="ChEBI" id="CHEBI:29105"/>
        <note>catalytic</note>
    </ligand>
</feature>
<dbReference type="VEuPathDB" id="FungiDB:SeMB42_g05963"/>
<evidence type="ECO:0000259" key="15">
    <source>
        <dbReference type="Pfam" id="PF07504"/>
    </source>
</evidence>
<keyword evidence="4 13" id="KW-0645">Protease</keyword>
<sequence>MKPFLLLLVWSAAAAVASPISNRHRTSTERRRRNNFGPDIPRIYEHGLLHNSQDPFIQSYLTTGTKSLWKQDGTMENLVSLGVQYAMERLGIERDGIVVSSSHTAHHTGVTHVYLQQVVDGLEVVNAVANVNVDGHGRIISFGSSFYSKNGARGKLGLLVLNTQSQPSSSRAPSVSSLVVNHQINAASKAVEAFARYLEVDLNHVTESPIIATSSTEPPRHIVKAPELAVSDIPAQVKYIQTEAGELQLVWDLQVEMIDNWYHAHVDTETGSVVSLIDWVADASYHVFPLGTNSPNDGDRVRVHDPAIPKASPLGWHDRDQLKLSTKTIGNNAYAQENLEGRANWENNYRPDGGRDLDFSFKLDLRKEPSSYLDGSITNLFYWVNSIHDLFYVYGFDEQSGNFQEENFGKGGRGNDAVIANAQDGSGYNNANFATPPDGQHGKMRMYVWDATSPNRDGDLESGIIVHEACHGLTNRLTGGPANSGCLGYGESGGMGEGWGDFIATVLRMNPNTTRDQDFEMGSYANGGNGIRKFKYSTSKSTNPSTYGYTRKAGYWGVHRKGEVWAEILFEVFWNLLDDHGFGPNWFDTPLNDDDGQTYLDFRTGQHVSKTGQDQDGAAGYKTKPSPDKHKKKKPHHPNPRKPSNRYPGNVLALQLIVDGLKLQPCNPTFVDARDAILLADHQFTGGANQCALWRGFASRGLGKSARPGGHEAFDMPHQCEEVM</sequence>
<dbReference type="Proteomes" id="UP000320475">
    <property type="component" value="Unassembled WGS sequence"/>
</dbReference>
<dbReference type="InterPro" id="IPR050371">
    <property type="entry name" value="Fungal_virulence_M36"/>
</dbReference>
<evidence type="ECO:0000256" key="3">
    <source>
        <dbReference type="ARBA" id="ARBA00022525"/>
    </source>
</evidence>
<evidence type="ECO:0000256" key="13">
    <source>
        <dbReference type="RuleBase" id="RU364017"/>
    </source>
</evidence>
<evidence type="ECO:0000256" key="7">
    <source>
        <dbReference type="ARBA" id="ARBA00022801"/>
    </source>
</evidence>
<feature type="compositionally biased region" description="Basic residues" evidence="14">
    <location>
        <begin position="629"/>
        <end position="644"/>
    </location>
</feature>
<evidence type="ECO:0000256" key="1">
    <source>
        <dbReference type="ARBA" id="ARBA00004613"/>
    </source>
</evidence>
<evidence type="ECO:0000313" key="18">
    <source>
        <dbReference type="Proteomes" id="UP000317494"/>
    </source>
</evidence>
<keyword evidence="3 13" id="KW-0964">Secreted</keyword>
<evidence type="ECO:0000256" key="10">
    <source>
        <dbReference type="ARBA" id="ARBA00023145"/>
    </source>
</evidence>
<keyword evidence="5 12" id="KW-0479">Metal-binding</keyword>
<evidence type="ECO:0000256" key="4">
    <source>
        <dbReference type="ARBA" id="ARBA00022670"/>
    </source>
</evidence>
<dbReference type="GO" id="GO:0008270">
    <property type="term" value="F:zinc ion binding"/>
    <property type="evidence" value="ECO:0007669"/>
    <property type="project" value="InterPro"/>
</dbReference>
<evidence type="ECO:0000256" key="8">
    <source>
        <dbReference type="ARBA" id="ARBA00022833"/>
    </source>
</evidence>
<keyword evidence="8 12" id="KW-0862">Zinc</keyword>
<comment type="caution">
    <text evidence="17">The sequence shown here is derived from an EMBL/GenBank/DDBJ whole genome shotgun (WGS) entry which is preliminary data.</text>
</comment>
<dbReference type="PANTHER" id="PTHR33478">
    <property type="entry name" value="EXTRACELLULAR METALLOPROTEINASE MEP"/>
    <property type="match status" value="1"/>
</dbReference>
<dbReference type="InterPro" id="IPR027268">
    <property type="entry name" value="Peptidase_M4/M1_CTD_sf"/>
</dbReference>
<evidence type="ECO:0000256" key="2">
    <source>
        <dbReference type="ARBA" id="ARBA00006006"/>
    </source>
</evidence>
<dbReference type="SUPFAM" id="SSF55486">
    <property type="entry name" value="Metalloproteases ('zincins'), catalytic domain"/>
    <property type="match status" value="1"/>
</dbReference>
<feature type="binding site" evidence="12">
    <location>
        <position position="467"/>
    </location>
    <ligand>
        <name>Zn(2+)</name>
        <dbReference type="ChEBI" id="CHEBI:29105"/>
        <note>catalytic</note>
    </ligand>
</feature>
<feature type="chain" id="PRO_5033910951" description="Extracellular metalloproteinase" evidence="13">
    <location>
        <begin position="18"/>
        <end position="724"/>
    </location>
</feature>
<accession>A0A507CZ21</accession>
<evidence type="ECO:0000313" key="16">
    <source>
        <dbReference type="EMBL" id="TPX40516.1"/>
    </source>
</evidence>
<comment type="cofactor">
    <cofactor evidence="12">
        <name>Zn(2+)</name>
        <dbReference type="ChEBI" id="CHEBI:29105"/>
    </cofactor>
    <text evidence="12">Binds 1 zinc ion per subunit.</text>
</comment>
<feature type="active site" evidence="11">
    <location>
        <position position="468"/>
    </location>
</feature>
<comment type="similarity">
    <text evidence="2 13">Belongs to the peptidase M36 family.</text>
</comment>
<dbReference type="PRINTS" id="PR00999">
    <property type="entry name" value="FUNGALYSIN"/>
</dbReference>
<feature type="binding site" evidence="12">
    <location>
        <position position="471"/>
    </location>
    <ligand>
        <name>Zn(2+)</name>
        <dbReference type="ChEBI" id="CHEBI:29105"/>
        <note>catalytic</note>
    </ligand>
</feature>
<dbReference type="InterPro" id="IPR011096">
    <property type="entry name" value="FTP_domain"/>
</dbReference>
<dbReference type="STRING" id="286115.A0A507CZ21"/>
<dbReference type="GO" id="GO:0006508">
    <property type="term" value="P:proteolysis"/>
    <property type="evidence" value="ECO:0007669"/>
    <property type="project" value="UniProtKB-KW"/>
</dbReference>
<dbReference type="GO" id="GO:0004222">
    <property type="term" value="F:metalloendopeptidase activity"/>
    <property type="evidence" value="ECO:0007669"/>
    <property type="project" value="InterPro"/>
</dbReference>
<evidence type="ECO:0000256" key="11">
    <source>
        <dbReference type="PIRSR" id="PIRSR601842-1"/>
    </source>
</evidence>
<name>A0A507CZ21_9FUNG</name>
<dbReference type="EMBL" id="QEAM01000181">
    <property type="protein sequence ID" value="TPX44459.1"/>
    <property type="molecule type" value="Genomic_DNA"/>
</dbReference>
<dbReference type="Pfam" id="PF07504">
    <property type="entry name" value="FTP"/>
    <property type="match status" value="1"/>
</dbReference>
<feature type="binding site" evidence="12">
    <location>
        <position position="497"/>
    </location>
    <ligand>
        <name>Zn(2+)</name>
        <dbReference type="ChEBI" id="CHEBI:29105"/>
        <note>catalytic</note>
    </ligand>
</feature>
<dbReference type="Proteomes" id="UP000317494">
    <property type="component" value="Unassembled WGS sequence"/>
</dbReference>
<feature type="region of interest" description="Disordered" evidence="14">
    <location>
        <begin position="607"/>
        <end position="648"/>
    </location>
</feature>
<dbReference type="Gene3D" id="1.10.390.10">
    <property type="entry name" value="Neutral Protease Domain 2"/>
    <property type="match status" value="1"/>
</dbReference>
<feature type="domain" description="FTP" evidence="15">
    <location>
        <begin position="98"/>
        <end position="146"/>
    </location>
</feature>
<dbReference type="OrthoDB" id="3227768at2759"/>
<dbReference type="InterPro" id="IPR001842">
    <property type="entry name" value="Peptidase_M36"/>
</dbReference>
<evidence type="ECO:0000313" key="19">
    <source>
        <dbReference type="Proteomes" id="UP000320475"/>
    </source>
</evidence>
<evidence type="ECO:0000256" key="12">
    <source>
        <dbReference type="PIRSR" id="PIRSR601842-2"/>
    </source>
</evidence>
<keyword evidence="9 13" id="KW-0482">Metalloprotease</keyword>
<keyword evidence="18" id="KW-1185">Reference proteome</keyword>
<evidence type="ECO:0000256" key="6">
    <source>
        <dbReference type="ARBA" id="ARBA00022729"/>
    </source>
</evidence>
<evidence type="ECO:0000256" key="14">
    <source>
        <dbReference type="SAM" id="MobiDB-lite"/>
    </source>
</evidence>
<dbReference type="AlphaFoldDB" id="A0A507CZ21"/>
<keyword evidence="6 13" id="KW-0732">Signal</keyword>
<dbReference type="CDD" id="cd09596">
    <property type="entry name" value="M36"/>
    <property type="match status" value="1"/>
</dbReference>
<evidence type="ECO:0000313" key="17">
    <source>
        <dbReference type="EMBL" id="TPX44459.1"/>
    </source>
</evidence>
<organism evidence="17 19">
    <name type="scientific">Synchytrium endobioticum</name>
    <dbReference type="NCBI Taxonomy" id="286115"/>
    <lineage>
        <taxon>Eukaryota</taxon>
        <taxon>Fungi</taxon>
        <taxon>Fungi incertae sedis</taxon>
        <taxon>Chytridiomycota</taxon>
        <taxon>Chytridiomycota incertae sedis</taxon>
        <taxon>Chytridiomycetes</taxon>
        <taxon>Synchytriales</taxon>
        <taxon>Synchytriaceae</taxon>
        <taxon>Synchytrium</taxon>
    </lineage>
</organism>
<keyword evidence="10 13" id="KW-0865">Zymogen</keyword>
<protein>
    <recommendedName>
        <fullName evidence="13">Extracellular metalloproteinase</fullName>
        <ecNumber evidence="13">3.4.24.-</ecNumber>
    </recommendedName>
    <alternativeName>
        <fullName evidence="13">Fungalysin</fullName>
    </alternativeName>
</protein>
<reference evidence="18 19" key="1">
    <citation type="journal article" date="2019" name="Sci. Rep.">
        <title>Comparative genomics of chytrid fungi reveal insights into the obligate biotrophic and pathogenic lifestyle of Synchytrium endobioticum.</title>
        <authorList>
            <person name="van de Vossenberg B.T.L.H."/>
            <person name="Warris S."/>
            <person name="Nguyen H.D.T."/>
            <person name="van Gent-Pelzer M.P.E."/>
            <person name="Joly D.L."/>
            <person name="van de Geest H.C."/>
            <person name="Bonants P.J.M."/>
            <person name="Smith D.S."/>
            <person name="Levesque C.A."/>
            <person name="van der Lee T.A.J."/>
        </authorList>
    </citation>
    <scope>NUCLEOTIDE SEQUENCE [LARGE SCALE GENOMIC DNA]</scope>
    <source>
        <strain evidence="17 19">LEV6574</strain>
        <strain evidence="16 18">MB42</strain>
    </source>
</reference>
<evidence type="ECO:0000256" key="9">
    <source>
        <dbReference type="ARBA" id="ARBA00023049"/>
    </source>
</evidence>
<dbReference type="GO" id="GO:0005615">
    <property type="term" value="C:extracellular space"/>
    <property type="evidence" value="ECO:0007669"/>
    <property type="project" value="InterPro"/>
</dbReference>
<dbReference type="Pfam" id="PF02128">
    <property type="entry name" value="Peptidase_M36"/>
    <property type="match status" value="1"/>
</dbReference>
<dbReference type="Gene3D" id="3.10.170.10">
    <property type="match status" value="1"/>
</dbReference>
<dbReference type="EC" id="3.4.24.-" evidence="13"/>
<dbReference type="EMBL" id="QEAN01000310">
    <property type="protein sequence ID" value="TPX40516.1"/>
    <property type="molecule type" value="Genomic_DNA"/>
</dbReference>
<comment type="subcellular location">
    <subcellularLocation>
        <location evidence="1 13">Secreted</location>
    </subcellularLocation>
</comment>
<keyword evidence="7 13" id="KW-0378">Hydrolase</keyword>
<feature type="signal peptide" evidence="13">
    <location>
        <begin position="1"/>
        <end position="17"/>
    </location>
</feature>
<proteinExistence type="inferred from homology"/>